<feature type="coiled-coil region" evidence="1">
    <location>
        <begin position="4"/>
        <end position="31"/>
    </location>
</feature>
<accession>A0A0A5HKK0</accession>
<keyword evidence="3" id="KW-1185">Reference proteome</keyword>
<gene>
    <name evidence="2" type="ORF">N783_18980</name>
</gene>
<dbReference type="AlphaFoldDB" id="A0A0A5HKK0"/>
<organism evidence="2 3">
    <name type="scientific">Pontibacillus marinus BH030004 = DSM 16465</name>
    <dbReference type="NCBI Taxonomy" id="1385511"/>
    <lineage>
        <taxon>Bacteria</taxon>
        <taxon>Bacillati</taxon>
        <taxon>Bacillota</taxon>
        <taxon>Bacilli</taxon>
        <taxon>Bacillales</taxon>
        <taxon>Bacillaceae</taxon>
        <taxon>Pontibacillus</taxon>
    </lineage>
</organism>
<protein>
    <submittedName>
        <fullName evidence="2">Uncharacterized protein</fullName>
    </submittedName>
</protein>
<dbReference type="RefSeq" id="WP_197063121.1">
    <property type="nucleotide sequence ID" value="NZ_AVPF01000065.1"/>
</dbReference>
<feature type="non-terminal residue" evidence="2">
    <location>
        <position position="1"/>
    </location>
</feature>
<dbReference type="STRING" id="1385511.GCA_000425225_02493"/>
<dbReference type="eggNOG" id="ENOG502ZCS0">
    <property type="taxonomic scope" value="Bacteria"/>
</dbReference>
<keyword evidence="1" id="KW-0175">Coiled coil</keyword>
<name>A0A0A5HKK0_9BACI</name>
<evidence type="ECO:0000313" key="2">
    <source>
        <dbReference type="EMBL" id="KGX84167.1"/>
    </source>
</evidence>
<comment type="caution">
    <text evidence="2">The sequence shown here is derived from an EMBL/GenBank/DDBJ whole genome shotgun (WGS) entry which is preliminary data.</text>
</comment>
<sequence>ERMEKSLQETNERMEAELQATNNRLEAGFQETNKRIETGFQEMDTRIGKLENNIINGLAPYFENIEKHVDEKAEEIKESVESHDQILDTLSSRTIRHESEIRKFKKD</sequence>
<dbReference type="Gene3D" id="1.20.120.20">
    <property type="entry name" value="Apolipoprotein"/>
    <property type="match status" value="1"/>
</dbReference>
<reference evidence="2 3" key="1">
    <citation type="submission" date="2013-08" db="EMBL/GenBank/DDBJ databases">
        <authorList>
            <person name="Huang J."/>
            <person name="Wang G."/>
        </authorList>
    </citation>
    <scope>NUCLEOTIDE SEQUENCE [LARGE SCALE GENOMIC DNA]</scope>
    <source>
        <strain evidence="2 3">BH030004</strain>
    </source>
</reference>
<evidence type="ECO:0000313" key="3">
    <source>
        <dbReference type="Proteomes" id="UP000030403"/>
    </source>
</evidence>
<dbReference type="SUPFAM" id="SSF58113">
    <property type="entry name" value="Apolipoprotein A-I"/>
    <property type="match status" value="1"/>
</dbReference>
<dbReference type="Proteomes" id="UP000030403">
    <property type="component" value="Unassembled WGS sequence"/>
</dbReference>
<evidence type="ECO:0000256" key="1">
    <source>
        <dbReference type="SAM" id="Coils"/>
    </source>
</evidence>
<proteinExistence type="predicted"/>
<dbReference type="EMBL" id="AVPF01000065">
    <property type="protein sequence ID" value="KGX84167.1"/>
    <property type="molecule type" value="Genomic_DNA"/>
</dbReference>